<dbReference type="InterPro" id="IPR040457">
    <property type="entry name" value="GCP_C"/>
</dbReference>
<evidence type="ECO:0000256" key="5">
    <source>
        <dbReference type="ARBA" id="ARBA00023212"/>
    </source>
</evidence>
<dbReference type="Pfam" id="PF17681">
    <property type="entry name" value="GCP_N_terminal"/>
    <property type="match status" value="1"/>
</dbReference>
<gene>
    <name evidence="9" type="ORF">EJ06DRAFT_545839</name>
</gene>
<reference evidence="9" key="1">
    <citation type="journal article" date="2020" name="Stud. Mycol.">
        <title>101 Dothideomycetes genomes: a test case for predicting lifestyles and emergence of pathogens.</title>
        <authorList>
            <person name="Haridas S."/>
            <person name="Albert R."/>
            <person name="Binder M."/>
            <person name="Bloem J."/>
            <person name="Labutti K."/>
            <person name="Salamov A."/>
            <person name="Andreopoulos B."/>
            <person name="Baker S."/>
            <person name="Barry K."/>
            <person name="Bills G."/>
            <person name="Bluhm B."/>
            <person name="Cannon C."/>
            <person name="Castanera R."/>
            <person name="Culley D."/>
            <person name="Daum C."/>
            <person name="Ezra D."/>
            <person name="Gonzalez J."/>
            <person name="Henrissat B."/>
            <person name="Kuo A."/>
            <person name="Liang C."/>
            <person name="Lipzen A."/>
            <person name="Lutzoni F."/>
            <person name="Magnuson J."/>
            <person name="Mondo S."/>
            <person name="Nolan M."/>
            <person name="Ohm R."/>
            <person name="Pangilinan J."/>
            <person name="Park H.-J."/>
            <person name="Ramirez L."/>
            <person name="Alfaro M."/>
            <person name="Sun H."/>
            <person name="Tritt A."/>
            <person name="Yoshinaga Y."/>
            <person name="Zwiers L.-H."/>
            <person name="Turgeon B."/>
            <person name="Goodwin S."/>
            <person name="Spatafora J."/>
            <person name="Crous P."/>
            <person name="Grigoriev I."/>
        </authorList>
    </citation>
    <scope>NUCLEOTIDE SEQUENCE</scope>
    <source>
        <strain evidence="9">CBS 262.69</strain>
    </source>
</reference>
<dbReference type="Gene3D" id="1.20.120.1900">
    <property type="entry name" value="Gamma-tubulin complex, C-terminal domain"/>
    <property type="match status" value="1"/>
</dbReference>
<evidence type="ECO:0000313" key="9">
    <source>
        <dbReference type="EMBL" id="KAF2405306.1"/>
    </source>
</evidence>
<dbReference type="PANTHER" id="PTHR19302:SF27">
    <property type="entry name" value="GAMMA-TUBULIN COMPLEX COMPONENT 4"/>
    <property type="match status" value="1"/>
</dbReference>
<dbReference type="GO" id="GO:0005874">
    <property type="term" value="C:microtubule"/>
    <property type="evidence" value="ECO:0007669"/>
    <property type="project" value="UniProtKB-KW"/>
</dbReference>
<dbReference type="Pfam" id="PF04130">
    <property type="entry name" value="GCP_C_terminal"/>
    <property type="match status" value="1"/>
</dbReference>
<accession>A0A6G1IB16</accession>
<evidence type="ECO:0000259" key="7">
    <source>
        <dbReference type="Pfam" id="PF04130"/>
    </source>
</evidence>
<organism evidence="9 10">
    <name type="scientific">Trichodelitschia bisporula</name>
    <dbReference type="NCBI Taxonomy" id="703511"/>
    <lineage>
        <taxon>Eukaryota</taxon>
        <taxon>Fungi</taxon>
        <taxon>Dikarya</taxon>
        <taxon>Ascomycota</taxon>
        <taxon>Pezizomycotina</taxon>
        <taxon>Dothideomycetes</taxon>
        <taxon>Dothideomycetes incertae sedis</taxon>
        <taxon>Phaeotrichales</taxon>
        <taxon>Phaeotrichaceae</taxon>
        <taxon>Trichodelitschia</taxon>
    </lineage>
</organism>
<dbReference type="GO" id="GO:0051225">
    <property type="term" value="P:spindle assembly"/>
    <property type="evidence" value="ECO:0007669"/>
    <property type="project" value="TreeGrafter"/>
</dbReference>
<evidence type="ECO:0000256" key="1">
    <source>
        <dbReference type="ARBA" id="ARBA00004267"/>
    </source>
</evidence>
<keyword evidence="5 6" id="KW-0206">Cytoskeleton</keyword>
<dbReference type="GO" id="GO:0051321">
    <property type="term" value="P:meiotic cell cycle"/>
    <property type="evidence" value="ECO:0007669"/>
    <property type="project" value="TreeGrafter"/>
</dbReference>
<dbReference type="GO" id="GO:0000922">
    <property type="term" value="C:spindle pole"/>
    <property type="evidence" value="ECO:0007669"/>
    <property type="project" value="InterPro"/>
</dbReference>
<evidence type="ECO:0000256" key="3">
    <source>
        <dbReference type="ARBA" id="ARBA00022490"/>
    </source>
</evidence>
<dbReference type="InterPro" id="IPR042241">
    <property type="entry name" value="GCP_C_sf"/>
</dbReference>
<sequence length="618" mass="66200">MLHEILLSLAGHPSALFDPAHPGQVDASFPLLSPPERALLETIAHLSTLHRTTRAAATSIASTHPSPIARAVASALITPHLEAFQHKILSVERSILAHDSSTVGAYNIVPLASLVADFDDWTRRLEWYSTLTAYIQPKNSTPCTGAALIDHLRSAAQTGYPDIETAALSLGRVAETAWLRQLSVWVLYGRLPVHAGGDFFIQPAPEGEGTEFVLAPRLLPGFVPPPVASSILFIGKSLTHIRARGLEDVPGVRSAAGRTSELDLLPTHLAHLSALALPISSAALGSVISAIRLSLSRTALQRLLPLPKITSILTVLRDFFLLGRGEFAVALVAAADERLVLRTKNMLAAPPDALRGMQIKSAELTAILHKALSTLSSTVPESDADDSTLYLARELLHLGPPPRPHPTPNLPTPAPTSFASFLLPTPTGLTLHTPSPYDLFLSSPELALYSSLASYLLSLRRAHLRLTSLWRESPLRRSHPCPPGPPTSCTPHGAALLKTQRERAARRNVALRPVWAVAGAAVFLLAELGAYFEGDVVRGAWEALGTWIGEGGDGAPRDPEALTAAHLAYLRVVVLGLLLPHAGFVRALHDLLQAVDALAAGVGRLWREDGEEVELVVR</sequence>
<dbReference type="GO" id="GO:0031122">
    <property type="term" value="P:cytoplasmic microtubule organization"/>
    <property type="evidence" value="ECO:0007669"/>
    <property type="project" value="TreeGrafter"/>
</dbReference>
<dbReference type="GO" id="GO:0051011">
    <property type="term" value="F:microtubule minus-end binding"/>
    <property type="evidence" value="ECO:0007669"/>
    <property type="project" value="TreeGrafter"/>
</dbReference>
<dbReference type="GO" id="GO:0044732">
    <property type="term" value="C:mitotic spindle pole body"/>
    <property type="evidence" value="ECO:0007669"/>
    <property type="project" value="TreeGrafter"/>
</dbReference>
<comment type="subcellular location">
    <subcellularLocation>
        <location evidence="1 6">Cytoplasm</location>
        <location evidence="1 6">Cytoskeleton</location>
        <location evidence="1 6">Microtubule organizing center</location>
    </subcellularLocation>
</comment>
<evidence type="ECO:0000256" key="6">
    <source>
        <dbReference type="RuleBase" id="RU363050"/>
    </source>
</evidence>
<dbReference type="GO" id="GO:0000930">
    <property type="term" value="C:gamma-tubulin complex"/>
    <property type="evidence" value="ECO:0007669"/>
    <property type="project" value="TreeGrafter"/>
</dbReference>
<feature type="domain" description="Gamma tubulin complex component C-terminal" evidence="7">
    <location>
        <begin position="313"/>
        <end position="602"/>
    </location>
</feature>
<keyword evidence="10" id="KW-1185">Reference proteome</keyword>
<comment type="similarity">
    <text evidence="2 6">Belongs to the TUBGCP family.</text>
</comment>
<evidence type="ECO:0000313" key="10">
    <source>
        <dbReference type="Proteomes" id="UP000799640"/>
    </source>
</evidence>
<dbReference type="AlphaFoldDB" id="A0A6G1IB16"/>
<proteinExistence type="inferred from homology"/>
<evidence type="ECO:0000256" key="2">
    <source>
        <dbReference type="ARBA" id="ARBA00010337"/>
    </source>
</evidence>
<dbReference type="OrthoDB" id="78652at2759"/>
<evidence type="ECO:0000259" key="8">
    <source>
        <dbReference type="Pfam" id="PF17681"/>
    </source>
</evidence>
<keyword evidence="3 6" id="KW-0963">Cytoplasm</keyword>
<dbReference type="GO" id="GO:0000278">
    <property type="term" value="P:mitotic cell cycle"/>
    <property type="evidence" value="ECO:0007669"/>
    <property type="project" value="TreeGrafter"/>
</dbReference>
<feature type="domain" description="Gamma tubulin complex component protein N-terminal" evidence="8">
    <location>
        <begin position="2"/>
        <end position="303"/>
    </location>
</feature>
<name>A0A6G1IB16_9PEZI</name>
<dbReference type="EMBL" id="ML996687">
    <property type="protein sequence ID" value="KAF2405306.1"/>
    <property type="molecule type" value="Genomic_DNA"/>
</dbReference>
<dbReference type="PANTHER" id="PTHR19302">
    <property type="entry name" value="GAMMA TUBULIN COMPLEX PROTEIN"/>
    <property type="match status" value="1"/>
</dbReference>
<dbReference type="Proteomes" id="UP000799640">
    <property type="component" value="Unassembled WGS sequence"/>
</dbReference>
<protein>
    <recommendedName>
        <fullName evidence="6">Spindle pole body component</fullName>
    </recommendedName>
</protein>
<evidence type="ECO:0000256" key="4">
    <source>
        <dbReference type="ARBA" id="ARBA00022701"/>
    </source>
</evidence>
<dbReference type="InterPro" id="IPR007259">
    <property type="entry name" value="GCP"/>
</dbReference>
<dbReference type="GO" id="GO:0007020">
    <property type="term" value="P:microtubule nucleation"/>
    <property type="evidence" value="ECO:0007669"/>
    <property type="project" value="InterPro"/>
</dbReference>
<dbReference type="GO" id="GO:0043015">
    <property type="term" value="F:gamma-tubulin binding"/>
    <property type="evidence" value="ECO:0007669"/>
    <property type="project" value="InterPro"/>
</dbReference>
<dbReference type="InterPro" id="IPR041470">
    <property type="entry name" value="GCP_N"/>
</dbReference>
<keyword evidence="4 6" id="KW-0493">Microtubule</keyword>